<gene>
    <name evidence="1" type="ordered locus">RCAP_rcc01255</name>
</gene>
<evidence type="ECO:0000313" key="2">
    <source>
        <dbReference type="Proteomes" id="UP000002361"/>
    </source>
</evidence>
<protein>
    <submittedName>
        <fullName evidence="1">Uncharacterized protein</fullName>
    </submittedName>
</protein>
<dbReference type="STRING" id="272942.RCAP_rcc01255"/>
<dbReference type="GeneID" id="31490168"/>
<keyword evidence="2" id="KW-1185">Reference proteome</keyword>
<proteinExistence type="predicted"/>
<reference key="1">
    <citation type="submission" date="2008-12" db="EMBL/GenBank/DDBJ databases">
        <title>Complete genome sequence of Rhodobacter capsulatus SB1003.</title>
        <authorList>
            <person name="Strnad H."/>
            <person name="Lapidus A."/>
            <person name="Vlcek C."/>
            <person name="Ulbrich P."/>
            <person name="Paces J."/>
            <person name="Maltsev N."/>
            <person name="Kumar V."/>
            <person name="Kogan Y."/>
            <person name="Milgram A."/>
            <person name="Rebrekov D."/>
            <person name="Mazur M."/>
            <person name="Cox R."/>
            <person name="Kyrpides N."/>
            <person name="Kolar M."/>
            <person name="Sachova J."/>
            <person name="Ridl J."/>
            <person name="Ivanova N."/>
            <person name="Kapatral V."/>
            <person name="Los T."/>
            <person name="Lykidis A."/>
            <person name="Mikhailova N."/>
            <person name="Reznik G."/>
            <person name="Vasieva O."/>
            <person name="Fonstein M."/>
            <person name="Paces V."/>
            <person name="Haselkorn R."/>
        </authorList>
    </citation>
    <scope>NUCLEOTIDE SEQUENCE</scope>
    <source>
        <strain>SB1003</strain>
    </source>
</reference>
<sequence length="69" mass="7828">MTDDDLKKALVTVAKLATKDRRYLPLYALLEAEHERRKANDDLLSRARRLAATHRRGPPGVVSFWLVAA</sequence>
<accession>D5ASC1</accession>
<dbReference type="Proteomes" id="UP000002361">
    <property type="component" value="Chromosome"/>
</dbReference>
<dbReference type="HOGENOM" id="CLU_2773169_0_0_5"/>
<dbReference type="EMBL" id="CP001312">
    <property type="protein sequence ID" value="ADE85012.1"/>
    <property type="molecule type" value="Genomic_DNA"/>
</dbReference>
<evidence type="ECO:0000313" key="1">
    <source>
        <dbReference type="EMBL" id="ADE85012.1"/>
    </source>
</evidence>
<name>D5ASC1_RHOCB</name>
<dbReference type="AlphaFoldDB" id="D5ASC1"/>
<dbReference type="RefSeq" id="WP_013066991.1">
    <property type="nucleotide sequence ID" value="NC_014034.1"/>
</dbReference>
<organism evidence="1 2">
    <name type="scientific">Rhodobacter capsulatus (strain ATCC BAA-309 / NBRC 16581 / SB1003)</name>
    <dbReference type="NCBI Taxonomy" id="272942"/>
    <lineage>
        <taxon>Bacteria</taxon>
        <taxon>Pseudomonadati</taxon>
        <taxon>Pseudomonadota</taxon>
        <taxon>Alphaproteobacteria</taxon>
        <taxon>Rhodobacterales</taxon>
        <taxon>Rhodobacter group</taxon>
        <taxon>Rhodobacter</taxon>
    </lineage>
</organism>
<reference evidence="1 2" key="2">
    <citation type="journal article" date="2010" name="J. Bacteriol.">
        <title>Complete genome sequence of the photosynthetic purple nonsulfur bacterium Rhodobacter capsulatus SB 1003.</title>
        <authorList>
            <person name="Strnad H."/>
            <person name="Lapidus A."/>
            <person name="Paces J."/>
            <person name="Ulbrich P."/>
            <person name="Vlcek C."/>
            <person name="Paces V."/>
            <person name="Haselkorn R."/>
        </authorList>
    </citation>
    <scope>NUCLEOTIDE SEQUENCE [LARGE SCALE GENOMIC DNA]</scope>
    <source>
        <strain evidence="2">ATCC BAA-309 / NBRC 16581 / SB1003</strain>
    </source>
</reference>
<dbReference type="KEGG" id="rcp:RCAP_rcc01255"/>